<reference evidence="1 2" key="1">
    <citation type="submission" date="2013-08" db="EMBL/GenBank/DDBJ databases">
        <authorList>
            <person name="Stouthamer R."/>
            <person name="Nunney L."/>
        </authorList>
    </citation>
    <scope>NUCLEOTIDE SEQUENCE [LARGE SCALE GENOMIC DNA]</scope>
    <source>
        <strain evidence="2">ann-1</strain>
    </source>
</reference>
<proteinExistence type="predicted"/>
<name>A0A060H2E3_XYLFS</name>
<dbReference type="Proteomes" id="UP000027215">
    <property type="component" value="Chromosome"/>
</dbReference>
<dbReference type="PATRIC" id="fig|155920.8.peg.140"/>
<dbReference type="EMBL" id="CP006696">
    <property type="protein sequence ID" value="AIC10909.1"/>
    <property type="molecule type" value="Genomic_DNA"/>
</dbReference>
<dbReference type="RefSeq" id="WP_020852143.1">
    <property type="nucleotide sequence ID" value="NZ_CP006696.1"/>
</dbReference>
<accession>A0A060H2E3</accession>
<evidence type="ECO:0000313" key="1">
    <source>
        <dbReference type="EMBL" id="AIC10909.1"/>
    </source>
</evidence>
<sequence>MRGNSKPQTVGYRDRMGLHLPLCQEPVNTVQEIQMGDRTAWSDADRTPLSSEHGLTLATIVFARVIS</sequence>
<protein>
    <submittedName>
        <fullName evidence="1">Uncharacterized protein</fullName>
    </submittedName>
</protein>
<evidence type="ECO:0000313" key="2">
    <source>
        <dbReference type="Proteomes" id="UP000027215"/>
    </source>
</evidence>
<dbReference type="AlphaFoldDB" id="A0A060H2E3"/>
<organism evidence="1 2">
    <name type="scientific">Xylella fastidiosa subsp. sandyi Ann-1</name>
    <dbReference type="NCBI Taxonomy" id="155920"/>
    <lineage>
        <taxon>Bacteria</taxon>
        <taxon>Pseudomonadati</taxon>
        <taxon>Pseudomonadota</taxon>
        <taxon>Gammaproteobacteria</taxon>
        <taxon>Lysobacterales</taxon>
        <taxon>Lysobacteraceae</taxon>
        <taxon>Xylella</taxon>
    </lineage>
</organism>
<gene>
    <name evidence="1" type="ORF">D934_00550</name>
</gene>
<dbReference type="KEGG" id="xfs:D934_00550"/>
<dbReference type="HOGENOM" id="CLU_2811524_0_0_6"/>